<evidence type="ECO:0000256" key="2">
    <source>
        <dbReference type="ARBA" id="ARBA00008488"/>
    </source>
</evidence>
<name>A0ABP9DPL4_9BACT</name>
<proteinExistence type="inferred from homology"/>
<evidence type="ECO:0000256" key="5">
    <source>
        <dbReference type="ARBA" id="ARBA00023136"/>
    </source>
</evidence>
<evidence type="ECO:0000256" key="1">
    <source>
        <dbReference type="ARBA" id="ARBA00004127"/>
    </source>
</evidence>
<feature type="transmembrane region" description="Helical" evidence="6">
    <location>
        <begin position="110"/>
        <end position="129"/>
    </location>
</feature>
<feature type="transmembrane region" description="Helical" evidence="6">
    <location>
        <begin position="165"/>
        <end position="184"/>
    </location>
</feature>
<feature type="transmembrane region" description="Helical" evidence="6">
    <location>
        <begin position="46"/>
        <end position="70"/>
    </location>
</feature>
<evidence type="ECO:0000256" key="6">
    <source>
        <dbReference type="SAM" id="Phobius"/>
    </source>
</evidence>
<dbReference type="PANTHER" id="PTHR20855:SF129">
    <property type="entry name" value="HEMOLYSIN-3 HOMOLOG"/>
    <property type="match status" value="1"/>
</dbReference>
<comment type="subcellular location">
    <subcellularLocation>
        <location evidence="1">Endomembrane system</location>
        <topology evidence="1">Multi-pass membrane protein</topology>
    </subcellularLocation>
</comment>
<keyword evidence="4 6" id="KW-1133">Transmembrane helix</keyword>
<dbReference type="InterPro" id="IPR005744">
    <property type="entry name" value="Hy-lIII"/>
</dbReference>
<dbReference type="Pfam" id="PF03006">
    <property type="entry name" value="HlyIII"/>
    <property type="match status" value="1"/>
</dbReference>
<feature type="transmembrane region" description="Helical" evidence="6">
    <location>
        <begin position="136"/>
        <end position="153"/>
    </location>
</feature>
<dbReference type="Proteomes" id="UP001500298">
    <property type="component" value="Unassembled WGS sequence"/>
</dbReference>
<keyword evidence="5 6" id="KW-0472">Membrane</keyword>
<protein>
    <submittedName>
        <fullName evidence="7">Hemolysin III family protein</fullName>
    </submittedName>
</protein>
<sequence length="216" mass="24011">MTQTTITSQTKTEEIFNAISHGITAVASISALTILIIFGAMSDKDWSLFSALFYGISLVLLYTFSTLYHGIQHSKTKRVFNILDHCGIFLLIAGTYTPVLLVSIGGATGWTFFGIQWGLAVIGIILKTFYTGKYNLISTLMYAVMGWLIVLKIDLLKELLPIPAFWLLTAGGLAYTVGIVFYLLDKKIKLGHFIWHLFVMAGSILHFLMIALYVIN</sequence>
<dbReference type="InterPro" id="IPR004254">
    <property type="entry name" value="AdipoR/HlyIII-related"/>
</dbReference>
<gene>
    <name evidence="7" type="ORF">GCM10023331_39220</name>
</gene>
<comment type="caution">
    <text evidence="7">The sequence shown here is derived from an EMBL/GenBank/DDBJ whole genome shotgun (WGS) entry which is preliminary data.</text>
</comment>
<accession>A0ABP9DPL4</accession>
<feature type="transmembrane region" description="Helical" evidence="6">
    <location>
        <begin position="21"/>
        <end position="40"/>
    </location>
</feature>
<evidence type="ECO:0000256" key="3">
    <source>
        <dbReference type="ARBA" id="ARBA00022692"/>
    </source>
</evidence>
<evidence type="ECO:0000313" key="7">
    <source>
        <dbReference type="EMBL" id="GAA4850703.1"/>
    </source>
</evidence>
<feature type="transmembrane region" description="Helical" evidence="6">
    <location>
        <begin position="82"/>
        <end position="104"/>
    </location>
</feature>
<evidence type="ECO:0000256" key="4">
    <source>
        <dbReference type="ARBA" id="ARBA00022989"/>
    </source>
</evidence>
<keyword evidence="8" id="KW-1185">Reference proteome</keyword>
<organism evidence="7 8">
    <name type="scientific">Algivirga pacifica</name>
    <dbReference type="NCBI Taxonomy" id="1162670"/>
    <lineage>
        <taxon>Bacteria</taxon>
        <taxon>Pseudomonadati</taxon>
        <taxon>Bacteroidota</taxon>
        <taxon>Cytophagia</taxon>
        <taxon>Cytophagales</taxon>
        <taxon>Flammeovirgaceae</taxon>
        <taxon>Algivirga</taxon>
    </lineage>
</organism>
<feature type="transmembrane region" description="Helical" evidence="6">
    <location>
        <begin position="193"/>
        <end position="215"/>
    </location>
</feature>
<keyword evidence="3 6" id="KW-0812">Transmembrane</keyword>
<dbReference type="PANTHER" id="PTHR20855">
    <property type="entry name" value="ADIPOR/PROGESTIN RECEPTOR-RELATED"/>
    <property type="match status" value="1"/>
</dbReference>
<comment type="similarity">
    <text evidence="2">Belongs to the UPF0073 (Hly-III) family.</text>
</comment>
<dbReference type="RefSeq" id="WP_345374954.1">
    <property type="nucleotide sequence ID" value="NZ_BAABJX010000065.1"/>
</dbReference>
<dbReference type="NCBIfam" id="TIGR01065">
    <property type="entry name" value="hlyIII"/>
    <property type="match status" value="1"/>
</dbReference>
<reference evidence="8" key="1">
    <citation type="journal article" date="2019" name="Int. J. Syst. Evol. Microbiol.">
        <title>The Global Catalogue of Microorganisms (GCM) 10K type strain sequencing project: providing services to taxonomists for standard genome sequencing and annotation.</title>
        <authorList>
            <consortium name="The Broad Institute Genomics Platform"/>
            <consortium name="The Broad Institute Genome Sequencing Center for Infectious Disease"/>
            <person name="Wu L."/>
            <person name="Ma J."/>
        </authorList>
    </citation>
    <scope>NUCLEOTIDE SEQUENCE [LARGE SCALE GENOMIC DNA]</scope>
    <source>
        <strain evidence="8">JCM 18326</strain>
    </source>
</reference>
<evidence type="ECO:0000313" key="8">
    <source>
        <dbReference type="Proteomes" id="UP001500298"/>
    </source>
</evidence>
<dbReference type="EMBL" id="BAABJX010000065">
    <property type="protein sequence ID" value="GAA4850703.1"/>
    <property type="molecule type" value="Genomic_DNA"/>
</dbReference>